<dbReference type="EMBL" id="ABWL02000013">
    <property type="protein sequence ID" value="EFE07726.1"/>
    <property type="molecule type" value="Genomic_DNA"/>
</dbReference>
<evidence type="ECO:0000313" key="2">
    <source>
        <dbReference type="Proteomes" id="UP000003880"/>
    </source>
</evidence>
<dbReference type="AlphaFoldDB" id="D4BEH6"/>
<dbReference type="RefSeq" id="WP_006686199.1">
    <property type="nucleotide sequence ID" value="NZ_GG730300.1"/>
</dbReference>
<dbReference type="Proteomes" id="UP000003880">
    <property type="component" value="Unassembled WGS sequence"/>
</dbReference>
<organism evidence="1 2">
    <name type="scientific">Citrobacter youngae ATCC 29220</name>
    <dbReference type="NCBI Taxonomy" id="500640"/>
    <lineage>
        <taxon>Bacteria</taxon>
        <taxon>Pseudomonadati</taxon>
        <taxon>Pseudomonadota</taxon>
        <taxon>Gammaproteobacteria</taxon>
        <taxon>Enterobacterales</taxon>
        <taxon>Enterobacteriaceae</taxon>
        <taxon>Citrobacter</taxon>
        <taxon>Citrobacter freundii complex</taxon>
    </lineage>
</organism>
<accession>D4BEH6</accession>
<gene>
    <name evidence="1" type="ORF">CIT292_08909</name>
</gene>
<sequence length="342" mass="36070">MLSGKHVSQLLGVVTFSLGLLTTPAEAKRYDWSLPENGTLTVNIARGALLIMTRDDGKSQVSLDVQKINIARESTLTTRKIIGEIPSEEPQWSLAGQAATLTLPAPSDIDLQKVKGVTAALILPSTGQYEINGTLSDVYLKGTKNNIRINVVNGKVIAQNAAAGTISIDVMKGSISTEAMKSDLSLKLRSGSLTDKDSTGAMVVDLVNGDLTLNSSAKSINIRQTTGKQTINALVCETFSNDLQTGNGTVRLGMPLVKGHIFSADGEITTIIPAGWQGKIVADGVTGNNIVNRLSEQKPIPVKPPLSDERLELVQGQTGTSEIALSTIGGVFTIQPSEPGSK</sequence>
<name>D4BEH6_9ENTR</name>
<evidence type="ECO:0008006" key="3">
    <source>
        <dbReference type="Google" id="ProtNLM"/>
    </source>
</evidence>
<dbReference type="eggNOG" id="ENOG503295S">
    <property type="taxonomic scope" value="Bacteria"/>
</dbReference>
<comment type="caution">
    <text evidence="1">The sequence shown here is derived from an EMBL/GenBank/DDBJ whole genome shotgun (WGS) entry which is preliminary data.</text>
</comment>
<proteinExistence type="predicted"/>
<evidence type="ECO:0000313" key="1">
    <source>
        <dbReference type="EMBL" id="EFE07726.1"/>
    </source>
</evidence>
<reference evidence="1 2" key="1">
    <citation type="submission" date="2010-02" db="EMBL/GenBank/DDBJ databases">
        <authorList>
            <person name="Weinstock G."/>
            <person name="Sodergren E."/>
            <person name="Clifton S."/>
            <person name="Fulton L."/>
            <person name="Fulton B."/>
            <person name="Courtney L."/>
            <person name="Fronick C."/>
            <person name="Harrison M."/>
            <person name="Strong C."/>
            <person name="Farmer C."/>
            <person name="Delahaunty K."/>
            <person name="Markovic C."/>
            <person name="Hall O."/>
            <person name="Minx P."/>
            <person name="Tomlinson C."/>
            <person name="Mitreva M."/>
            <person name="Nelson J."/>
            <person name="Hou S."/>
            <person name="Wollam A."/>
            <person name="Pepin K.H."/>
            <person name="Johnson M."/>
            <person name="Bhonagiri V."/>
            <person name="Zhang X."/>
            <person name="Suruliraj S."/>
            <person name="Warren W."/>
            <person name="Chinwalla A."/>
            <person name="Mardis E.R."/>
            <person name="Wilson R.K."/>
        </authorList>
    </citation>
    <scope>NUCLEOTIDE SEQUENCE [LARGE SCALE GENOMIC DNA]</scope>
    <source>
        <strain evidence="1 2">ATCC 29220</strain>
    </source>
</reference>
<protein>
    <recommendedName>
        <fullName evidence="3">Adhesin domain-containing protein</fullName>
    </recommendedName>
</protein>
<dbReference type="HOGENOM" id="CLU_808216_0_0_6"/>